<gene>
    <name evidence="2" type="ORF">HP548_12460</name>
</gene>
<name>A0ABX2MLG3_9BACL</name>
<accession>A0ABX2MLG3</accession>
<keyword evidence="1" id="KW-1133">Transmembrane helix</keyword>
<protein>
    <submittedName>
        <fullName evidence="2">Uncharacterized protein</fullName>
    </submittedName>
</protein>
<evidence type="ECO:0000313" key="3">
    <source>
        <dbReference type="Proteomes" id="UP000577724"/>
    </source>
</evidence>
<keyword evidence="1" id="KW-0812">Transmembrane</keyword>
<dbReference type="RefSeq" id="WP_175381824.1">
    <property type="nucleotide sequence ID" value="NZ_JABMCC010000107.1"/>
</dbReference>
<keyword evidence="1" id="KW-0472">Membrane</keyword>
<dbReference type="EMBL" id="JABMCC010000107">
    <property type="protein sequence ID" value="NUU54889.1"/>
    <property type="molecule type" value="Genomic_DNA"/>
</dbReference>
<organism evidence="2 3">
    <name type="scientific">Paenibacillus taichungensis</name>
    <dbReference type="NCBI Taxonomy" id="484184"/>
    <lineage>
        <taxon>Bacteria</taxon>
        <taxon>Bacillati</taxon>
        <taxon>Bacillota</taxon>
        <taxon>Bacilli</taxon>
        <taxon>Bacillales</taxon>
        <taxon>Paenibacillaceae</taxon>
        <taxon>Paenibacillus</taxon>
    </lineage>
</organism>
<dbReference type="Proteomes" id="UP000577724">
    <property type="component" value="Unassembled WGS sequence"/>
</dbReference>
<comment type="caution">
    <text evidence="2">The sequence shown here is derived from an EMBL/GenBank/DDBJ whole genome shotgun (WGS) entry which is preliminary data.</text>
</comment>
<reference evidence="2 3" key="1">
    <citation type="submission" date="2020-05" db="EMBL/GenBank/DDBJ databases">
        <title>Genome Sequencing of Type Strains.</title>
        <authorList>
            <person name="Lemaire J.F."/>
            <person name="Inderbitzin P."/>
            <person name="Gregorio O.A."/>
            <person name="Collins S.B."/>
            <person name="Wespe N."/>
            <person name="Knight-Connoni V."/>
        </authorList>
    </citation>
    <scope>NUCLEOTIDE SEQUENCE [LARGE SCALE GENOMIC DNA]</scope>
    <source>
        <strain evidence="2 3">DSM 19942</strain>
    </source>
</reference>
<evidence type="ECO:0000313" key="2">
    <source>
        <dbReference type="EMBL" id="NUU54889.1"/>
    </source>
</evidence>
<sequence length="271" mass="31855">MMPTGSLLGYCIIGVGIIFCVIQFNVNRRLNFDISRLLIQKSVAEEIAWQEAILTSYPPFPEGEIGWRINNKTMYLLGDKLNQALRANSYEERIKQNILISHPEINLNELSWLFIEFKRFLILHELLRVAPVYSKRIDLVWKEAIKLTDDYNRFCCHFAGRTIHRGNNAFRVNDSAARVIYENVYSYLFVCRTENRLLLGEFINPIHTLPAKFKKDLKSSGNYWIREKYFNKAQCREVSFIINHIIVYFKIMLNPSIPTINDKMLSDIYIM</sequence>
<feature type="transmembrane region" description="Helical" evidence="1">
    <location>
        <begin position="6"/>
        <end position="26"/>
    </location>
</feature>
<keyword evidence="3" id="KW-1185">Reference proteome</keyword>
<proteinExistence type="predicted"/>
<evidence type="ECO:0000256" key="1">
    <source>
        <dbReference type="SAM" id="Phobius"/>
    </source>
</evidence>
<dbReference type="GeneID" id="97131529"/>